<feature type="domain" description="C3H1-type" evidence="6">
    <location>
        <begin position="175"/>
        <end position="201"/>
    </location>
</feature>
<keyword evidence="1 4" id="KW-0479">Metal-binding</keyword>
<feature type="region of interest" description="Disordered" evidence="5">
    <location>
        <begin position="52"/>
        <end position="121"/>
    </location>
</feature>
<dbReference type="GO" id="GO:0008270">
    <property type="term" value="F:zinc ion binding"/>
    <property type="evidence" value="ECO:0007669"/>
    <property type="project" value="UniProtKB-KW"/>
</dbReference>
<feature type="compositionally biased region" description="Polar residues" evidence="5">
    <location>
        <begin position="58"/>
        <end position="67"/>
    </location>
</feature>
<protein>
    <recommendedName>
        <fullName evidence="6">C3H1-type domain-containing protein</fullName>
    </recommendedName>
</protein>
<evidence type="ECO:0000256" key="5">
    <source>
        <dbReference type="SAM" id="MobiDB-lite"/>
    </source>
</evidence>
<evidence type="ECO:0000313" key="7">
    <source>
        <dbReference type="EMBL" id="KAF1959445.1"/>
    </source>
</evidence>
<evidence type="ECO:0000256" key="1">
    <source>
        <dbReference type="ARBA" id="ARBA00022723"/>
    </source>
</evidence>
<evidence type="ECO:0000256" key="4">
    <source>
        <dbReference type="PROSITE-ProRule" id="PRU00723"/>
    </source>
</evidence>
<dbReference type="PANTHER" id="PTHR46156:SF1">
    <property type="entry name" value="ZINC FINGER CCCH DOMAIN-CONTAINING PROTEIN 3"/>
    <property type="match status" value="1"/>
</dbReference>
<dbReference type="SUPFAM" id="SSF90229">
    <property type="entry name" value="CCCH zinc finger"/>
    <property type="match status" value="1"/>
</dbReference>
<gene>
    <name evidence="7" type="ORF">CC80DRAFT_545830</name>
</gene>
<feature type="compositionally biased region" description="Low complexity" evidence="5">
    <location>
        <begin position="260"/>
        <end position="281"/>
    </location>
</feature>
<feature type="zinc finger region" description="C3H1-type" evidence="4">
    <location>
        <begin position="175"/>
        <end position="201"/>
    </location>
</feature>
<proteinExistence type="predicted"/>
<dbReference type="SMART" id="SM00356">
    <property type="entry name" value="ZnF_C3H1"/>
    <property type="match status" value="5"/>
</dbReference>
<feature type="zinc finger region" description="C3H1-type" evidence="4">
    <location>
        <begin position="151"/>
        <end position="174"/>
    </location>
</feature>
<evidence type="ECO:0000256" key="3">
    <source>
        <dbReference type="ARBA" id="ARBA00022833"/>
    </source>
</evidence>
<name>A0A6A5U3J4_9PLEO</name>
<dbReference type="Gene3D" id="4.10.1000.10">
    <property type="entry name" value="Zinc finger, CCCH-type"/>
    <property type="match status" value="2"/>
</dbReference>
<reference evidence="7" key="1">
    <citation type="journal article" date="2020" name="Stud. Mycol.">
        <title>101 Dothideomycetes genomes: a test case for predicting lifestyles and emergence of pathogens.</title>
        <authorList>
            <person name="Haridas S."/>
            <person name="Albert R."/>
            <person name="Binder M."/>
            <person name="Bloem J."/>
            <person name="Labutti K."/>
            <person name="Salamov A."/>
            <person name="Andreopoulos B."/>
            <person name="Baker S."/>
            <person name="Barry K."/>
            <person name="Bills G."/>
            <person name="Bluhm B."/>
            <person name="Cannon C."/>
            <person name="Castanera R."/>
            <person name="Culley D."/>
            <person name="Daum C."/>
            <person name="Ezra D."/>
            <person name="Gonzalez J."/>
            <person name="Henrissat B."/>
            <person name="Kuo A."/>
            <person name="Liang C."/>
            <person name="Lipzen A."/>
            <person name="Lutzoni F."/>
            <person name="Magnuson J."/>
            <person name="Mondo S."/>
            <person name="Nolan M."/>
            <person name="Ohm R."/>
            <person name="Pangilinan J."/>
            <person name="Park H.-J."/>
            <person name="Ramirez L."/>
            <person name="Alfaro M."/>
            <person name="Sun H."/>
            <person name="Tritt A."/>
            <person name="Yoshinaga Y."/>
            <person name="Zwiers L.-H."/>
            <person name="Turgeon B."/>
            <person name="Goodwin S."/>
            <person name="Spatafora J."/>
            <person name="Crous P."/>
            <person name="Grigoriev I."/>
        </authorList>
    </citation>
    <scope>NUCLEOTIDE SEQUENCE</scope>
    <source>
        <strain evidence="7">CBS 675.92</strain>
    </source>
</reference>
<dbReference type="PROSITE" id="PS50103">
    <property type="entry name" value="ZF_C3H1"/>
    <property type="match status" value="4"/>
</dbReference>
<dbReference type="AlphaFoldDB" id="A0A6A5U3J4"/>
<feature type="region of interest" description="Disordered" evidence="5">
    <location>
        <begin position="257"/>
        <end position="304"/>
    </location>
</feature>
<dbReference type="InterPro" id="IPR036855">
    <property type="entry name" value="Znf_CCCH_sf"/>
</dbReference>
<dbReference type="GO" id="GO:0005634">
    <property type="term" value="C:nucleus"/>
    <property type="evidence" value="ECO:0007669"/>
    <property type="project" value="TreeGrafter"/>
</dbReference>
<sequence>MRLTRPPGPPPYTAEQIARLSSANERFRAEASLRSYICGHRLADEREGIPTNLAVATPGTNSPSNRGSLDKDADRQSNKPRIDIQDRRPGPVRHNGSGVPRRGSGGRGYTGHHPYPTTQRTRPKLCTNFTATGHCARPACPDLHDTEKLALCKHMLYNARCSAGDHCDLSHQPTLNNMPHCFYHLNGRCSKSPCAFAHVDIGLSSRVCEAFGTLGYCEKGAACTDLHFYECPEFTNEGSCPAGDNCKLRHVHRASRMRAGRSSSADNSPDGDGSPSGSYSDETNPPDDTHAFTQQDDYVALSSG</sequence>
<feature type="zinc finger region" description="C3H1-type" evidence="4">
    <location>
        <begin position="120"/>
        <end position="147"/>
    </location>
</feature>
<feature type="domain" description="C3H1-type" evidence="6">
    <location>
        <begin position="120"/>
        <end position="147"/>
    </location>
</feature>
<feature type="domain" description="C3H1-type" evidence="6">
    <location>
        <begin position="151"/>
        <end position="174"/>
    </location>
</feature>
<feature type="zinc finger region" description="C3H1-type" evidence="4">
    <location>
        <begin position="230"/>
        <end position="253"/>
    </location>
</feature>
<keyword evidence="2 4" id="KW-0863">Zinc-finger</keyword>
<organism evidence="7 8">
    <name type="scientific">Byssothecium circinans</name>
    <dbReference type="NCBI Taxonomy" id="147558"/>
    <lineage>
        <taxon>Eukaryota</taxon>
        <taxon>Fungi</taxon>
        <taxon>Dikarya</taxon>
        <taxon>Ascomycota</taxon>
        <taxon>Pezizomycotina</taxon>
        <taxon>Dothideomycetes</taxon>
        <taxon>Pleosporomycetidae</taxon>
        <taxon>Pleosporales</taxon>
        <taxon>Massarineae</taxon>
        <taxon>Massarinaceae</taxon>
        <taxon>Byssothecium</taxon>
    </lineage>
</organism>
<keyword evidence="3 4" id="KW-0862">Zinc</keyword>
<accession>A0A6A5U3J4</accession>
<feature type="domain" description="C3H1-type" evidence="6">
    <location>
        <begin position="230"/>
        <end position="253"/>
    </location>
</feature>
<dbReference type="EMBL" id="ML976985">
    <property type="protein sequence ID" value="KAF1959445.1"/>
    <property type="molecule type" value="Genomic_DNA"/>
</dbReference>
<evidence type="ECO:0000256" key="2">
    <source>
        <dbReference type="ARBA" id="ARBA00022771"/>
    </source>
</evidence>
<evidence type="ECO:0000313" key="8">
    <source>
        <dbReference type="Proteomes" id="UP000800035"/>
    </source>
</evidence>
<evidence type="ECO:0000259" key="6">
    <source>
        <dbReference type="PROSITE" id="PS50103"/>
    </source>
</evidence>
<keyword evidence="8" id="KW-1185">Reference proteome</keyword>
<dbReference type="Proteomes" id="UP000800035">
    <property type="component" value="Unassembled WGS sequence"/>
</dbReference>
<dbReference type="OrthoDB" id="410307at2759"/>
<feature type="compositionally biased region" description="Polar residues" evidence="5">
    <location>
        <begin position="291"/>
        <end position="304"/>
    </location>
</feature>
<dbReference type="InterPro" id="IPR000571">
    <property type="entry name" value="Znf_CCCH"/>
</dbReference>
<dbReference type="PANTHER" id="PTHR46156">
    <property type="entry name" value="CCCH ZINGC FINGER"/>
    <property type="match status" value="1"/>
</dbReference>
<feature type="compositionally biased region" description="Basic and acidic residues" evidence="5">
    <location>
        <begin position="68"/>
        <end position="89"/>
    </location>
</feature>